<evidence type="ECO:0000313" key="2">
    <source>
        <dbReference type="EMBL" id="REH25999.1"/>
    </source>
</evidence>
<reference evidence="2 3" key="1">
    <citation type="submission" date="2018-08" db="EMBL/GenBank/DDBJ databases">
        <title>Genomic Encyclopedia of Archaeal and Bacterial Type Strains, Phase II (KMG-II): from individual species to whole genera.</title>
        <authorList>
            <person name="Goeker M."/>
        </authorList>
    </citation>
    <scope>NUCLEOTIDE SEQUENCE [LARGE SCALE GENOMIC DNA]</scope>
    <source>
        <strain evidence="2 3">DSM 45791</strain>
    </source>
</reference>
<keyword evidence="3" id="KW-1185">Reference proteome</keyword>
<evidence type="ECO:0000313" key="3">
    <source>
        <dbReference type="Proteomes" id="UP000256269"/>
    </source>
</evidence>
<proteinExistence type="predicted"/>
<name>A0A3E0GSU2_9PSEU</name>
<accession>A0A3E0GSU2</accession>
<evidence type="ECO:0000256" key="1">
    <source>
        <dbReference type="SAM" id="MobiDB-lite"/>
    </source>
</evidence>
<dbReference type="AlphaFoldDB" id="A0A3E0GSU2"/>
<feature type="region of interest" description="Disordered" evidence="1">
    <location>
        <begin position="442"/>
        <end position="462"/>
    </location>
</feature>
<dbReference type="EMBL" id="QUNO01000035">
    <property type="protein sequence ID" value="REH25999.1"/>
    <property type="molecule type" value="Genomic_DNA"/>
</dbReference>
<sequence length="593" mass="63784">MAGKRNRGGDLAGTEANSEFGYYVPRSYWASRLAPYAGEWAGVGAVWLAGEGLHLWLASATALPWVSTGETLLGTGLTALTWMCSKARSVLTRRHATATTGLIAAWLTTATITGATVTPVLQLWALGGATVALSWNIRRLLRKSNEAGGDGLFEKVKLAGVRAGEIEVGPNKVTAPLQLTSAETSVADVQAQADTMGRLLHLHKGAVRVTEDPDDQARGTLTIVPQDVLRHPQPWQGPSAPGGSIMQGLRVGLYEDNEPQLLFLPGDKRTHRNATHQWTPEAFERYGMPYVVLWIEEAPRVLEDATTVTRIVQEARSAGISVVLSLQKASFRQMSTDTRSQLGAVWCFGVNELEDAAYTLDEQVIDAGARPDRWKNRRPGCNYLVGPGIPEERFAVAGRTFAATDAQLAADIEAGKPYRAALHPITATALGLPIRPGEVDGMPATATSATGGSSVTESDEAWEEDDDVAFDEMVDDLDEEEVDTLVPLPATHEPDLDVTADTELPNDPDMPLPQDRLSPTQARELLAEMIEQLAASGRTTITVRDLPDPEQAFGRGRSWLSGQLGQLVLDGTLTEAGVDGKAIVYAFRARNAA</sequence>
<comment type="caution">
    <text evidence="2">The sequence shown here is derived from an EMBL/GenBank/DDBJ whole genome shotgun (WGS) entry which is preliminary data.</text>
</comment>
<protein>
    <submittedName>
        <fullName evidence="2">Uncharacterized protein</fullName>
    </submittedName>
</protein>
<dbReference type="Proteomes" id="UP000256269">
    <property type="component" value="Unassembled WGS sequence"/>
</dbReference>
<dbReference type="RefSeq" id="WP_170218234.1">
    <property type="nucleotide sequence ID" value="NZ_CP144375.1"/>
</dbReference>
<feature type="compositionally biased region" description="Low complexity" evidence="1">
    <location>
        <begin position="444"/>
        <end position="454"/>
    </location>
</feature>
<dbReference type="InterPro" id="IPR027417">
    <property type="entry name" value="P-loop_NTPase"/>
</dbReference>
<organism evidence="2 3">
    <name type="scientific">Kutzneria buriramensis</name>
    <dbReference type="NCBI Taxonomy" id="1045776"/>
    <lineage>
        <taxon>Bacteria</taxon>
        <taxon>Bacillati</taxon>
        <taxon>Actinomycetota</taxon>
        <taxon>Actinomycetes</taxon>
        <taxon>Pseudonocardiales</taxon>
        <taxon>Pseudonocardiaceae</taxon>
        <taxon>Kutzneria</taxon>
    </lineage>
</organism>
<dbReference type="Gene3D" id="3.40.50.300">
    <property type="entry name" value="P-loop containing nucleotide triphosphate hydrolases"/>
    <property type="match status" value="1"/>
</dbReference>
<gene>
    <name evidence="2" type="ORF">BCF44_13538</name>
</gene>